<evidence type="ECO:0000313" key="2">
    <source>
        <dbReference type="Proteomes" id="UP000813462"/>
    </source>
</evidence>
<proteinExistence type="predicted"/>
<gene>
    <name evidence="1" type="ORF">FEM48_Zijuj05G0030100</name>
</gene>
<comment type="caution">
    <text evidence="1">The sequence shown here is derived from an EMBL/GenBank/DDBJ whole genome shotgun (WGS) entry which is preliminary data.</text>
</comment>
<dbReference type="EMBL" id="JAEACU010000005">
    <property type="protein sequence ID" value="KAH7528045.1"/>
    <property type="molecule type" value="Genomic_DNA"/>
</dbReference>
<accession>A0A978VCF6</accession>
<reference evidence="1" key="1">
    <citation type="journal article" date="2021" name="Front. Plant Sci.">
        <title>Chromosome-Scale Genome Assembly for Chinese Sour Jujube and Insights Into Its Genome Evolution and Domestication Signature.</title>
        <authorList>
            <person name="Shen L.-Y."/>
            <person name="Luo H."/>
            <person name="Wang X.-L."/>
            <person name="Wang X.-M."/>
            <person name="Qiu X.-J."/>
            <person name="Liu H."/>
            <person name="Zhou S.-S."/>
            <person name="Jia K.-H."/>
            <person name="Nie S."/>
            <person name="Bao Y.-T."/>
            <person name="Zhang R.-G."/>
            <person name="Yun Q.-Z."/>
            <person name="Chai Y.-H."/>
            <person name="Lu J.-Y."/>
            <person name="Li Y."/>
            <person name="Zhao S.-W."/>
            <person name="Mao J.-F."/>
            <person name="Jia S.-G."/>
            <person name="Mao Y.-M."/>
        </authorList>
    </citation>
    <scope>NUCLEOTIDE SEQUENCE</scope>
    <source>
        <strain evidence="1">AT0</strain>
        <tissue evidence="1">Leaf</tissue>
    </source>
</reference>
<name>A0A978VCF6_ZIZJJ</name>
<sequence>MLAWNGVRGKKVPGSNLRNERTETLLDVADHIDLPSRSTCRFHSRPLDGIDVGYPALLMPSLSPKFHFFLRHSGATVKVWLPCPVKVSQSFFR</sequence>
<evidence type="ECO:0000313" key="1">
    <source>
        <dbReference type="EMBL" id="KAH7528045.1"/>
    </source>
</evidence>
<organism evidence="1 2">
    <name type="scientific">Ziziphus jujuba var. spinosa</name>
    <dbReference type="NCBI Taxonomy" id="714518"/>
    <lineage>
        <taxon>Eukaryota</taxon>
        <taxon>Viridiplantae</taxon>
        <taxon>Streptophyta</taxon>
        <taxon>Embryophyta</taxon>
        <taxon>Tracheophyta</taxon>
        <taxon>Spermatophyta</taxon>
        <taxon>Magnoliopsida</taxon>
        <taxon>eudicotyledons</taxon>
        <taxon>Gunneridae</taxon>
        <taxon>Pentapetalae</taxon>
        <taxon>rosids</taxon>
        <taxon>fabids</taxon>
        <taxon>Rosales</taxon>
        <taxon>Rhamnaceae</taxon>
        <taxon>Paliureae</taxon>
        <taxon>Ziziphus</taxon>
    </lineage>
</organism>
<dbReference type="AlphaFoldDB" id="A0A978VCF6"/>
<protein>
    <submittedName>
        <fullName evidence="1">Uncharacterized protein</fullName>
    </submittedName>
</protein>
<dbReference type="Proteomes" id="UP000813462">
    <property type="component" value="Unassembled WGS sequence"/>
</dbReference>